<name>A0A8J7J6M5_9RHOB</name>
<dbReference type="EMBL" id="JAELVR010000001">
    <property type="protein sequence ID" value="MBJ6369938.1"/>
    <property type="molecule type" value="Genomic_DNA"/>
</dbReference>
<evidence type="ECO:0000313" key="3">
    <source>
        <dbReference type="Proteomes" id="UP000619079"/>
    </source>
</evidence>
<dbReference type="RefSeq" id="WP_199022708.1">
    <property type="nucleotide sequence ID" value="NZ_JAELVR010000001.1"/>
</dbReference>
<protein>
    <submittedName>
        <fullName evidence="2">Uncharacterized protein</fullName>
    </submittedName>
</protein>
<feature type="compositionally biased region" description="Polar residues" evidence="1">
    <location>
        <begin position="223"/>
        <end position="237"/>
    </location>
</feature>
<organism evidence="2 3">
    <name type="scientific">Sedimentitalea arenosa</name>
    <dbReference type="NCBI Taxonomy" id="2798803"/>
    <lineage>
        <taxon>Bacteria</taxon>
        <taxon>Pseudomonadati</taxon>
        <taxon>Pseudomonadota</taxon>
        <taxon>Alphaproteobacteria</taxon>
        <taxon>Rhodobacterales</taxon>
        <taxon>Paracoccaceae</taxon>
        <taxon>Sedimentitalea</taxon>
    </lineage>
</organism>
<feature type="region of interest" description="Disordered" evidence="1">
    <location>
        <begin position="384"/>
        <end position="410"/>
    </location>
</feature>
<keyword evidence="3" id="KW-1185">Reference proteome</keyword>
<reference evidence="2" key="1">
    <citation type="submission" date="2020-12" db="EMBL/GenBank/DDBJ databases">
        <title>Sedimentitalea sp. nov., isolated from sand in Incheon.</title>
        <authorList>
            <person name="Kim W."/>
        </authorList>
    </citation>
    <scope>NUCLEOTIDE SEQUENCE</scope>
    <source>
        <strain evidence="2">CAU 1593</strain>
    </source>
</reference>
<evidence type="ECO:0000256" key="1">
    <source>
        <dbReference type="SAM" id="MobiDB-lite"/>
    </source>
</evidence>
<feature type="compositionally biased region" description="Polar residues" evidence="1">
    <location>
        <begin position="179"/>
        <end position="198"/>
    </location>
</feature>
<feature type="compositionally biased region" description="Low complexity" evidence="1">
    <location>
        <begin position="306"/>
        <end position="322"/>
    </location>
</feature>
<comment type="caution">
    <text evidence="2">The sequence shown here is derived from an EMBL/GenBank/DDBJ whole genome shotgun (WGS) entry which is preliminary data.</text>
</comment>
<proteinExistence type="predicted"/>
<dbReference type="AlphaFoldDB" id="A0A8J7J6M5"/>
<accession>A0A8J7J6M5</accession>
<sequence length="438" mass="45543">MPTTIDTEGMVVRAGGQTYPFAPDPATGGVTLALPDDPVVVRPLTWAERVRLARFAELGLSGLQSALVELATGRDLDGTEAQAAAQLAAWLDRPQGGGLDEAELAAQALGLSRATGWSLAEIDARPAREIDAFLRHVGVQPTHEAPVTRARADPPPGFTRIDVLPDPAEAAPPLGTDAVQRSATTDTTEPSANRATTGQGPGGHPSAGPTTSAVTPHRVTEIDATQSEPERGATSTKTSDRTKPGIQETARSAAPPAPATPATRRKPVFRVVPVTPETMAAPAPDRPTTASPDRKTEPPQVSQPVAAYPDTPSATTAAPPSEAGRRQFAPTSPGPAFGAVAGNAHFPDAHLSPPRYDTWQRGTATALPAAFEAPTTLAQQGQTARPVSPLPDRAPPAFDTTPLVETSVPPADPVAEVIDALERAFEETARDLGLLEER</sequence>
<feature type="region of interest" description="Disordered" evidence="1">
    <location>
        <begin position="142"/>
        <end position="339"/>
    </location>
</feature>
<gene>
    <name evidence="2" type="ORF">JF290_00235</name>
</gene>
<evidence type="ECO:0000313" key="2">
    <source>
        <dbReference type="EMBL" id="MBJ6369938.1"/>
    </source>
</evidence>
<dbReference type="Proteomes" id="UP000619079">
    <property type="component" value="Unassembled WGS sequence"/>
</dbReference>